<keyword evidence="4" id="KW-1185">Reference proteome</keyword>
<dbReference type="Proteomes" id="UP000486760">
    <property type="component" value="Unassembled WGS sequence"/>
</dbReference>
<evidence type="ECO:0000256" key="2">
    <source>
        <dbReference type="SAM" id="SignalP"/>
    </source>
</evidence>
<name>A0A7V7FXH6_9GAMM</name>
<feature type="compositionally biased region" description="Basic and acidic residues" evidence="1">
    <location>
        <begin position="89"/>
        <end position="101"/>
    </location>
</feature>
<evidence type="ECO:0000313" key="4">
    <source>
        <dbReference type="Proteomes" id="UP000486760"/>
    </source>
</evidence>
<gene>
    <name evidence="3" type="ORF">F0A17_19960</name>
</gene>
<evidence type="ECO:0000313" key="3">
    <source>
        <dbReference type="EMBL" id="KAA0009787.1"/>
    </source>
</evidence>
<feature type="compositionally biased region" description="Low complexity" evidence="1">
    <location>
        <begin position="34"/>
        <end position="43"/>
    </location>
</feature>
<dbReference type="EMBL" id="VTPY01000009">
    <property type="protein sequence ID" value="KAA0009787.1"/>
    <property type="molecule type" value="Genomic_DNA"/>
</dbReference>
<feature type="chain" id="PRO_5031312633" evidence="2">
    <location>
        <begin position="26"/>
        <end position="154"/>
    </location>
</feature>
<feature type="region of interest" description="Disordered" evidence="1">
    <location>
        <begin position="23"/>
        <end position="154"/>
    </location>
</feature>
<sequence>MKYIGKWIGPLAAVLVIGVSSGAWAQDASPPPGNSAGSGSAPGEPTLGTVPEREDDAGTARDAPERDMLGTGAVDEPISGDGTGADSDTQERQAEGSRDRSATTADGDSTSRDRVEDPGLDEPRQPIRPGQMEQEVEGGRGDGGDIGRTDEATD</sequence>
<organism evidence="3 4">
    <name type="scientific">Billgrantia pellis</name>
    <dbReference type="NCBI Taxonomy" id="2606936"/>
    <lineage>
        <taxon>Bacteria</taxon>
        <taxon>Pseudomonadati</taxon>
        <taxon>Pseudomonadota</taxon>
        <taxon>Gammaproteobacteria</taxon>
        <taxon>Oceanospirillales</taxon>
        <taxon>Halomonadaceae</taxon>
        <taxon>Billgrantia</taxon>
    </lineage>
</organism>
<proteinExistence type="predicted"/>
<dbReference type="AlphaFoldDB" id="A0A7V7FXH6"/>
<feature type="compositionally biased region" description="Basic and acidic residues" evidence="1">
    <location>
        <begin position="56"/>
        <end position="68"/>
    </location>
</feature>
<protein>
    <submittedName>
        <fullName evidence="3">Uncharacterized protein</fullName>
    </submittedName>
</protein>
<reference evidence="3 4" key="1">
    <citation type="submission" date="2019-08" db="EMBL/GenBank/DDBJ databases">
        <title>Bioinformatics analysis of the strain L3 and L5.</title>
        <authorList>
            <person name="Li X."/>
        </authorList>
    </citation>
    <scope>NUCLEOTIDE SEQUENCE [LARGE SCALE GENOMIC DNA]</scope>
    <source>
        <strain evidence="3 4">L5</strain>
    </source>
</reference>
<feature type="compositionally biased region" description="Basic and acidic residues" evidence="1">
    <location>
        <begin position="137"/>
        <end position="154"/>
    </location>
</feature>
<accession>A0A7V7FXH6</accession>
<feature type="signal peptide" evidence="2">
    <location>
        <begin position="1"/>
        <end position="25"/>
    </location>
</feature>
<keyword evidence="2" id="KW-0732">Signal</keyword>
<evidence type="ECO:0000256" key="1">
    <source>
        <dbReference type="SAM" id="MobiDB-lite"/>
    </source>
</evidence>
<dbReference type="RefSeq" id="WP_149330130.1">
    <property type="nucleotide sequence ID" value="NZ_VTPY01000009.1"/>
</dbReference>
<comment type="caution">
    <text evidence="3">The sequence shown here is derived from an EMBL/GenBank/DDBJ whole genome shotgun (WGS) entry which is preliminary data.</text>
</comment>
<feature type="compositionally biased region" description="Basic and acidic residues" evidence="1">
    <location>
        <begin position="109"/>
        <end position="125"/>
    </location>
</feature>